<protein>
    <submittedName>
        <fullName evidence="2">Putative enzyme related to lactoylglutathione lyase</fullName>
    </submittedName>
</protein>
<dbReference type="EMBL" id="SNYN01000011">
    <property type="protein sequence ID" value="TDQ51438.1"/>
    <property type="molecule type" value="Genomic_DNA"/>
</dbReference>
<keyword evidence="3" id="KW-1185">Reference proteome</keyword>
<dbReference type="InterPro" id="IPR037523">
    <property type="entry name" value="VOC_core"/>
</dbReference>
<dbReference type="CDD" id="cd06587">
    <property type="entry name" value="VOC"/>
    <property type="match status" value="1"/>
</dbReference>
<keyword evidence="2" id="KW-0456">Lyase</keyword>
<evidence type="ECO:0000313" key="3">
    <source>
        <dbReference type="Proteomes" id="UP000295281"/>
    </source>
</evidence>
<feature type="domain" description="VOC" evidence="1">
    <location>
        <begin position="6"/>
        <end position="120"/>
    </location>
</feature>
<organism evidence="2 3">
    <name type="scientific">Actinorugispora endophytica</name>
    <dbReference type="NCBI Taxonomy" id="1605990"/>
    <lineage>
        <taxon>Bacteria</taxon>
        <taxon>Bacillati</taxon>
        <taxon>Actinomycetota</taxon>
        <taxon>Actinomycetes</taxon>
        <taxon>Streptosporangiales</taxon>
        <taxon>Nocardiopsidaceae</taxon>
        <taxon>Actinorugispora</taxon>
    </lineage>
</organism>
<dbReference type="Proteomes" id="UP000295281">
    <property type="component" value="Unassembled WGS sequence"/>
</dbReference>
<dbReference type="RefSeq" id="WP_133742107.1">
    <property type="nucleotide sequence ID" value="NZ_SNYN01000011.1"/>
</dbReference>
<dbReference type="OrthoDB" id="1645442at2"/>
<dbReference type="AlphaFoldDB" id="A0A4R6UVM1"/>
<dbReference type="PANTHER" id="PTHR35908:SF1">
    <property type="entry name" value="CONSERVED PROTEIN"/>
    <property type="match status" value="1"/>
</dbReference>
<sequence length="123" mass="13462">MTSTATLAMVTIDCADPARLSAFYAAVLGWEVRHSEDEYAMIAGEGTPIGFGRVPGHQPPTWPDESGAKRFHLDTHVTDLAEAEARFVRLGATRPVHQPGGERWRVLLDPEGHPFCVCPRPAE</sequence>
<dbReference type="PROSITE" id="PS51819">
    <property type="entry name" value="VOC"/>
    <property type="match status" value="1"/>
</dbReference>
<evidence type="ECO:0000313" key="2">
    <source>
        <dbReference type="EMBL" id="TDQ51438.1"/>
    </source>
</evidence>
<name>A0A4R6UVM1_9ACTN</name>
<accession>A0A4R6UVM1</accession>
<dbReference type="InterPro" id="IPR041581">
    <property type="entry name" value="Glyoxalase_6"/>
</dbReference>
<dbReference type="PANTHER" id="PTHR35908">
    <property type="entry name" value="HYPOTHETICAL FUSION PROTEIN"/>
    <property type="match status" value="1"/>
</dbReference>
<reference evidence="2 3" key="1">
    <citation type="submission" date="2019-03" db="EMBL/GenBank/DDBJ databases">
        <title>Genomic Encyclopedia of Type Strains, Phase IV (KMG-IV): sequencing the most valuable type-strain genomes for metagenomic binning, comparative biology and taxonomic classification.</title>
        <authorList>
            <person name="Goeker M."/>
        </authorList>
    </citation>
    <scope>NUCLEOTIDE SEQUENCE [LARGE SCALE GENOMIC DNA]</scope>
    <source>
        <strain evidence="2 3">DSM 46770</strain>
    </source>
</reference>
<evidence type="ECO:0000259" key="1">
    <source>
        <dbReference type="PROSITE" id="PS51819"/>
    </source>
</evidence>
<dbReference type="Pfam" id="PF18029">
    <property type="entry name" value="Glyoxalase_6"/>
    <property type="match status" value="1"/>
</dbReference>
<dbReference type="SUPFAM" id="SSF54593">
    <property type="entry name" value="Glyoxalase/Bleomycin resistance protein/Dihydroxybiphenyl dioxygenase"/>
    <property type="match status" value="1"/>
</dbReference>
<comment type="caution">
    <text evidence="2">The sequence shown here is derived from an EMBL/GenBank/DDBJ whole genome shotgun (WGS) entry which is preliminary data.</text>
</comment>
<dbReference type="InterPro" id="IPR029068">
    <property type="entry name" value="Glyas_Bleomycin-R_OHBP_Dase"/>
</dbReference>
<dbReference type="GO" id="GO:0016829">
    <property type="term" value="F:lyase activity"/>
    <property type="evidence" value="ECO:0007669"/>
    <property type="project" value="UniProtKB-KW"/>
</dbReference>
<gene>
    <name evidence="2" type="ORF">EV190_11142</name>
</gene>
<proteinExistence type="predicted"/>
<dbReference type="Gene3D" id="3.10.180.10">
    <property type="entry name" value="2,3-Dihydroxybiphenyl 1,2-Dioxygenase, domain 1"/>
    <property type="match status" value="1"/>
</dbReference>